<dbReference type="InterPro" id="IPR013122">
    <property type="entry name" value="PKD1_2_channel"/>
</dbReference>
<evidence type="ECO:0000256" key="2">
    <source>
        <dbReference type="ARBA" id="ARBA00022692"/>
    </source>
</evidence>
<dbReference type="AlphaFoldDB" id="A0A8S3E4Z4"/>
<evidence type="ECO:0000313" key="6">
    <source>
        <dbReference type="EMBL" id="CAF5033512.1"/>
    </source>
</evidence>
<gene>
    <name evidence="6" type="ORF">GIL414_LOCUS59028</name>
</gene>
<dbReference type="Proteomes" id="UP000681720">
    <property type="component" value="Unassembled WGS sequence"/>
</dbReference>
<keyword evidence="3" id="KW-1133">Transmembrane helix</keyword>
<feature type="non-terminal residue" evidence="6">
    <location>
        <position position="1"/>
    </location>
</feature>
<name>A0A8S3E4Z4_9BILA</name>
<protein>
    <recommendedName>
        <fullName evidence="5">Polycystin cation channel PKD1/PKD2 domain-containing protein</fullName>
    </recommendedName>
</protein>
<reference evidence="6" key="1">
    <citation type="submission" date="2021-02" db="EMBL/GenBank/DDBJ databases">
        <authorList>
            <person name="Nowell W R."/>
        </authorList>
    </citation>
    <scope>NUCLEOTIDE SEQUENCE</scope>
</reference>
<comment type="caution">
    <text evidence="6">The sequence shown here is derived from an EMBL/GenBank/DDBJ whole genome shotgun (WGS) entry which is preliminary data.</text>
</comment>
<evidence type="ECO:0000259" key="5">
    <source>
        <dbReference type="Pfam" id="PF08016"/>
    </source>
</evidence>
<organism evidence="6 7">
    <name type="scientific">Rotaria magnacalcarata</name>
    <dbReference type="NCBI Taxonomy" id="392030"/>
    <lineage>
        <taxon>Eukaryota</taxon>
        <taxon>Metazoa</taxon>
        <taxon>Spiralia</taxon>
        <taxon>Gnathifera</taxon>
        <taxon>Rotifera</taxon>
        <taxon>Eurotatoria</taxon>
        <taxon>Bdelloidea</taxon>
        <taxon>Philodinida</taxon>
        <taxon>Philodinidae</taxon>
        <taxon>Rotaria</taxon>
    </lineage>
</organism>
<dbReference type="Pfam" id="PF08016">
    <property type="entry name" value="PKD_channel"/>
    <property type="match status" value="1"/>
</dbReference>
<sequence length="57" mass="6693">MIVFLAYAQLGYLLFGTMVEDYKSFAISIFTLFRIILGDFNFDGNDEFVFLLNDFYL</sequence>
<comment type="subcellular location">
    <subcellularLocation>
        <location evidence="1">Membrane</location>
        <topology evidence="1">Multi-pass membrane protein</topology>
    </subcellularLocation>
</comment>
<feature type="domain" description="Polycystin cation channel PKD1/PKD2" evidence="5">
    <location>
        <begin position="1"/>
        <end position="43"/>
    </location>
</feature>
<accession>A0A8S3E4Z4</accession>
<keyword evidence="4" id="KW-0472">Membrane</keyword>
<proteinExistence type="predicted"/>
<dbReference type="EMBL" id="CAJOBJ010221224">
    <property type="protein sequence ID" value="CAF5033512.1"/>
    <property type="molecule type" value="Genomic_DNA"/>
</dbReference>
<evidence type="ECO:0000313" key="7">
    <source>
        <dbReference type="Proteomes" id="UP000681720"/>
    </source>
</evidence>
<evidence type="ECO:0000256" key="3">
    <source>
        <dbReference type="ARBA" id="ARBA00022989"/>
    </source>
</evidence>
<keyword evidence="2" id="KW-0812">Transmembrane</keyword>
<dbReference type="GO" id="GO:0016020">
    <property type="term" value="C:membrane"/>
    <property type="evidence" value="ECO:0007669"/>
    <property type="project" value="UniProtKB-SubCell"/>
</dbReference>
<evidence type="ECO:0000256" key="1">
    <source>
        <dbReference type="ARBA" id="ARBA00004141"/>
    </source>
</evidence>
<evidence type="ECO:0000256" key="4">
    <source>
        <dbReference type="ARBA" id="ARBA00023136"/>
    </source>
</evidence>